<keyword evidence="2" id="KW-1185">Reference proteome</keyword>
<gene>
    <name evidence="1" type="ORF">H9633_00530</name>
</gene>
<accession>A0ABR8W209</accession>
<dbReference type="EMBL" id="JACSPX010000001">
    <property type="protein sequence ID" value="MBD8010781.1"/>
    <property type="molecule type" value="Genomic_DNA"/>
</dbReference>
<evidence type="ECO:0000313" key="2">
    <source>
        <dbReference type="Proteomes" id="UP000611521"/>
    </source>
</evidence>
<protein>
    <submittedName>
        <fullName evidence="1">Uncharacterized protein</fullName>
    </submittedName>
</protein>
<proteinExistence type="predicted"/>
<reference evidence="1 2" key="1">
    <citation type="submission" date="2020-08" db="EMBL/GenBank/DDBJ databases">
        <title>A Genomic Blueprint of the Chicken Gut Microbiome.</title>
        <authorList>
            <person name="Gilroy R."/>
            <person name="Ravi A."/>
            <person name="Getino M."/>
            <person name="Pursley I."/>
            <person name="Horton D.L."/>
            <person name="Alikhan N.-F."/>
            <person name="Baker D."/>
            <person name="Gharbi K."/>
            <person name="Hall N."/>
            <person name="Watson M."/>
            <person name="Adriaenssens E.M."/>
            <person name="Foster-Nyarko E."/>
            <person name="Jarju S."/>
            <person name="Secka A."/>
            <person name="Antonio M."/>
            <person name="Oren A."/>
            <person name="Chaudhuri R."/>
            <person name="La Ragione R.M."/>
            <person name="Hildebrand F."/>
            <person name="Pallen M.J."/>
        </authorList>
    </citation>
    <scope>NUCLEOTIDE SEQUENCE [LARGE SCALE GENOMIC DNA]</scope>
    <source>
        <strain evidence="1 2">Re1</strain>
    </source>
</reference>
<comment type="caution">
    <text evidence="1">The sequence shown here is derived from an EMBL/GenBank/DDBJ whole genome shotgun (WGS) entry which is preliminary data.</text>
</comment>
<dbReference type="Proteomes" id="UP000611521">
    <property type="component" value="Unassembled WGS sequence"/>
</dbReference>
<name>A0ABR8W209_9MICO</name>
<sequence length="99" mass="10743">MADSALDARKTISIDGATVVLSATEDMDELQHVVQEAVDHHRFVQITAANGTDLRVLMSADRRVTIAVVPPWAVPEEQPYADVDVEVDVDVGTIGLFDL</sequence>
<dbReference type="RefSeq" id="WP_071641044.1">
    <property type="nucleotide sequence ID" value="NZ_JACSPX010000001.1"/>
</dbReference>
<evidence type="ECO:0000313" key="1">
    <source>
        <dbReference type="EMBL" id="MBD8010781.1"/>
    </source>
</evidence>
<organism evidence="1 2">
    <name type="scientific">Microbacterium commune</name>
    <dbReference type="NCBI Taxonomy" id="2762219"/>
    <lineage>
        <taxon>Bacteria</taxon>
        <taxon>Bacillati</taxon>
        <taxon>Actinomycetota</taxon>
        <taxon>Actinomycetes</taxon>
        <taxon>Micrococcales</taxon>
        <taxon>Microbacteriaceae</taxon>
        <taxon>Microbacterium</taxon>
    </lineage>
</organism>